<evidence type="ECO:0000313" key="2">
    <source>
        <dbReference type="EMBL" id="CAF1580574.1"/>
    </source>
</evidence>
<evidence type="ECO:0000313" key="3">
    <source>
        <dbReference type="EMBL" id="CAF1958125.1"/>
    </source>
</evidence>
<reference evidence="1" key="1">
    <citation type="submission" date="2021-02" db="EMBL/GenBank/DDBJ databases">
        <authorList>
            <person name="Nowell W R."/>
        </authorList>
    </citation>
    <scope>NUCLEOTIDE SEQUENCE</scope>
</reference>
<evidence type="ECO:0000313" key="6">
    <source>
        <dbReference type="Proteomes" id="UP000663855"/>
    </source>
</evidence>
<protein>
    <recommendedName>
        <fullName evidence="7">FLYWCH-type domain-containing protein</fullName>
    </recommendedName>
</protein>
<dbReference type="OrthoDB" id="10043470at2759"/>
<gene>
    <name evidence="5" type="ORF">BYL167_LOCUS54097</name>
    <name evidence="1" type="ORF">CJN711_LOCUS19773</name>
    <name evidence="2" type="ORF">KQP761_LOCUS20117</name>
    <name evidence="3" type="ORF">MBJ925_LOCUS6225</name>
    <name evidence="4" type="ORF">SMN809_LOCUS9292</name>
</gene>
<proteinExistence type="predicted"/>
<evidence type="ECO:0000313" key="5">
    <source>
        <dbReference type="EMBL" id="CAF4955064.1"/>
    </source>
</evidence>
<dbReference type="Proteomes" id="UP000663855">
    <property type="component" value="Unassembled WGS sequence"/>
</dbReference>
<dbReference type="EMBL" id="CAJOBH010187265">
    <property type="protein sequence ID" value="CAF4955064.1"/>
    <property type="molecule type" value="Genomic_DNA"/>
</dbReference>
<dbReference type="EMBL" id="CAJOBI010002981">
    <property type="protein sequence ID" value="CAF3951819.1"/>
    <property type="molecule type" value="Genomic_DNA"/>
</dbReference>
<dbReference type="AlphaFoldDB" id="A0A815I1G7"/>
<dbReference type="Proteomes" id="UP000676336">
    <property type="component" value="Unassembled WGS sequence"/>
</dbReference>
<dbReference type="EMBL" id="CAJNOW010010414">
    <property type="protein sequence ID" value="CAF1580574.1"/>
    <property type="molecule type" value="Genomic_DNA"/>
</dbReference>
<sequence length="109" mass="12366">MTTNFTFSTTQKGEKVILYNNYLYRMKRETQKGTSLCVCTNKSCSRSVTLQNDAIIKCNGITHAHDPKLNDNVQVVLTGTKRRILADVDVPIGKIYEEEVKKFASIQYS</sequence>
<dbReference type="EMBL" id="CAJNOV010009288">
    <property type="protein sequence ID" value="CAF1357829.1"/>
    <property type="molecule type" value="Genomic_DNA"/>
</dbReference>
<dbReference type="Proteomes" id="UP000663834">
    <property type="component" value="Unassembled WGS sequence"/>
</dbReference>
<evidence type="ECO:0008006" key="7">
    <source>
        <dbReference type="Google" id="ProtNLM"/>
    </source>
</evidence>
<comment type="caution">
    <text evidence="1">The sequence shown here is derived from an EMBL/GenBank/DDBJ whole genome shotgun (WGS) entry which is preliminary data.</text>
</comment>
<evidence type="ECO:0000313" key="1">
    <source>
        <dbReference type="EMBL" id="CAF1357829.1"/>
    </source>
</evidence>
<name>A0A815I1G7_9BILA</name>
<organism evidence="1 6">
    <name type="scientific">Rotaria magnacalcarata</name>
    <dbReference type="NCBI Taxonomy" id="392030"/>
    <lineage>
        <taxon>Eukaryota</taxon>
        <taxon>Metazoa</taxon>
        <taxon>Spiralia</taxon>
        <taxon>Gnathifera</taxon>
        <taxon>Rotifera</taxon>
        <taxon>Eurotatoria</taxon>
        <taxon>Bdelloidea</taxon>
        <taxon>Philodinida</taxon>
        <taxon>Philodinidae</taxon>
        <taxon>Rotaria</taxon>
    </lineage>
</organism>
<dbReference type="Proteomes" id="UP000663824">
    <property type="component" value="Unassembled WGS sequence"/>
</dbReference>
<evidence type="ECO:0000313" key="4">
    <source>
        <dbReference type="EMBL" id="CAF3951819.1"/>
    </source>
</evidence>
<dbReference type="Gene3D" id="2.20.25.240">
    <property type="match status" value="1"/>
</dbReference>
<dbReference type="Proteomes" id="UP000681967">
    <property type="component" value="Unassembled WGS sequence"/>
</dbReference>
<accession>A0A815I1G7</accession>
<dbReference type="EMBL" id="CAJNRE010001811">
    <property type="protein sequence ID" value="CAF1958125.1"/>
    <property type="molecule type" value="Genomic_DNA"/>
</dbReference>